<organism evidence="1 2">
    <name type="scientific">Romanomermis culicivorax</name>
    <name type="common">Nematode worm</name>
    <dbReference type="NCBI Taxonomy" id="13658"/>
    <lineage>
        <taxon>Eukaryota</taxon>
        <taxon>Metazoa</taxon>
        <taxon>Ecdysozoa</taxon>
        <taxon>Nematoda</taxon>
        <taxon>Enoplea</taxon>
        <taxon>Dorylaimia</taxon>
        <taxon>Mermithida</taxon>
        <taxon>Mermithoidea</taxon>
        <taxon>Mermithidae</taxon>
        <taxon>Romanomermis</taxon>
    </lineage>
</organism>
<evidence type="ECO:0000313" key="1">
    <source>
        <dbReference type="Proteomes" id="UP000887565"/>
    </source>
</evidence>
<dbReference type="WBParaSite" id="nRc.2.0.1.t13928-RA">
    <property type="protein sequence ID" value="nRc.2.0.1.t13928-RA"/>
    <property type="gene ID" value="nRc.2.0.1.g13928"/>
</dbReference>
<name>A0A915IKJ6_ROMCU</name>
<dbReference type="AlphaFoldDB" id="A0A915IKJ6"/>
<reference evidence="2" key="1">
    <citation type="submission" date="2022-11" db="UniProtKB">
        <authorList>
            <consortium name="WormBaseParasite"/>
        </authorList>
    </citation>
    <scope>IDENTIFICATION</scope>
</reference>
<protein>
    <submittedName>
        <fullName evidence="2">Uncharacterized protein</fullName>
    </submittedName>
</protein>
<dbReference type="Proteomes" id="UP000887565">
    <property type="component" value="Unplaced"/>
</dbReference>
<sequence length="62" mass="7136">MECNRGNVTEGNGSFRSVRLDVSIGHFPKNCSCPFRPKVDFQPEPLKLLTIRPIPLRRKRQV</sequence>
<evidence type="ECO:0000313" key="2">
    <source>
        <dbReference type="WBParaSite" id="nRc.2.0.1.t13928-RA"/>
    </source>
</evidence>
<proteinExistence type="predicted"/>
<keyword evidence="1" id="KW-1185">Reference proteome</keyword>
<accession>A0A915IKJ6</accession>